<dbReference type="AlphaFoldDB" id="A0A7C9UT70"/>
<dbReference type="InterPro" id="IPR001279">
    <property type="entry name" value="Metallo-B-lactamas"/>
</dbReference>
<sequence length="254" mass="28086">MKVTILGSGAAGGVPSISRGWGSCDPAEPRNRRRRPSILVEEGGSRILVDTSPDCREQLLDAGVQRLSGVLYTHEHADHLHGIDDLREVNRAMGGPLPIHGAPEVIDSIRTRFPYVLGCVEEGQSIYKPMLEPHVIDGPFELGGLSIHPIEQDHGFCRTLGFRFGDFAYSTDVVNMPPESFEILASVKVWVIGCLTMHPHPTHAHLERVLEWIARIHPERAFLTHMTPSLDYKTLQGCLPQGVEPAYDGMVIHI</sequence>
<dbReference type="CDD" id="cd16279">
    <property type="entry name" value="metallo-hydrolase-like_MBL-fold"/>
    <property type="match status" value="1"/>
</dbReference>
<proteinExistence type="predicted"/>
<dbReference type="PANTHER" id="PTHR42663:SF6">
    <property type="entry name" value="HYDROLASE C777.06C-RELATED"/>
    <property type="match status" value="1"/>
</dbReference>
<dbReference type="InterPro" id="IPR036866">
    <property type="entry name" value="RibonucZ/Hydroxyglut_hydro"/>
</dbReference>
<gene>
    <name evidence="2" type="ORF">G4223_07060</name>
</gene>
<comment type="caution">
    <text evidence="2">The sequence shown here is derived from an EMBL/GenBank/DDBJ whole genome shotgun (WGS) entry which is preliminary data.</text>
</comment>
<evidence type="ECO:0000313" key="3">
    <source>
        <dbReference type="Proteomes" id="UP000480684"/>
    </source>
</evidence>
<keyword evidence="2" id="KW-0378">Hydrolase</keyword>
<reference evidence="2 3" key="1">
    <citation type="submission" date="2020-02" db="EMBL/GenBank/DDBJ databases">
        <authorList>
            <person name="Dziuba M."/>
            <person name="Kuznetsov B."/>
            <person name="Mardanov A."/>
            <person name="Ravin N."/>
            <person name="Grouzdev D."/>
        </authorList>
    </citation>
    <scope>NUCLEOTIDE SEQUENCE [LARGE SCALE GENOMIC DNA]</scope>
    <source>
        <strain evidence="2 3">SpK</strain>
    </source>
</reference>
<dbReference type="SMART" id="SM00849">
    <property type="entry name" value="Lactamase_B"/>
    <property type="match status" value="1"/>
</dbReference>
<feature type="domain" description="Metallo-beta-lactamase" evidence="1">
    <location>
        <begin position="34"/>
        <end position="203"/>
    </location>
</feature>
<dbReference type="Gene3D" id="3.60.15.10">
    <property type="entry name" value="Ribonuclease Z/Hydroxyacylglutathione hydrolase-like"/>
    <property type="match status" value="1"/>
</dbReference>
<protein>
    <submittedName>
        <fullName evidence="2">MBL fold metallo-hydrolase</fullName>
    </submittedName>
</protein>
<dbReference type="Pfam" id="PF12706">
    <property type="entry name" value="Lactamase_B_2"/>
    <property type="match status" value="1"/>
</dbReference>
<organism evidence="2 3">
    <name type="scientific">Magnetospirillum aberrantis SpK</name>
    <dbReference type="NCBI Taxonomy" id="908842"/>
    <lineage>
        <taxon>Bacteria</taxon>
        <taxon>Pseudomonadati</taxon>
        <taxon>Pseudomonadota</taxon>
        <taxon>Alphaproteobacteria</taxon>
        <taxon>Rhodospirillales</taxon>
        <taxon>Rhodospirillaceae</taxon>
        <taxon>Magnetospirillum</taxon>
    </lineage>
</organism>
<dbReference type="EMBL" id="JAAIYP010000034">
    <property type="protein sequence ID" value="NFV79867.1"/>
    <property type="molecule type" value="Genomic_DNA"/>
</dbReference>
<name>A0A7C9UT70_9PROT</name>
<dbReference type="GO" id="GO:0016787">
    <property type="term" value="F:hydrolase activity"/>
    <property type="evidence" value="ECO:0007669"/>
    <property type="project" value="UniProtKB-KW"/>
</dbReference>
<dbReference type="RefSeq" id="WP_163677026.1">
    <property type="nucleotide sequence ID" value="NZ_JAAIYP010000034.1"/>
</dbReference>
<dbReference type="SUPFAM" id="SSF56281">
    <property type="entry name" value="Metallo-hydrolase/oxidoreductase"/>
    <property type="match status" value="1"/>
</dbReference>
<dbReference type="Proteomes" id="UP000480684">
    <property type="component" value="Unassembled WGS sequence"/>
</dbReference>
<dbReference type="PANTHER" id="PTHR42663">
    <property type="entry name" value="HYDROLASE C777.06C-RELATED-RELATED"/>
    <property type="match status" value="1"/>
</dbReference>
<evidence type="ECO:0000259" key="1">
    <source>
        <dbReference type="SMART" id="SM00849"/>
    </source>
</evidence>
<accession>A0A7C9UT70</accession>
<keyword evidence="3" id="KW-1185">Reference proteome</keyword>
<evidence type="ECO:0000313" key="2">
    <source>
        <dbReference type="EMBL" id="NFV79867.1"/>
    </source>
</evidence>